<dbReference type="EMBL" id="BARU01041879">
    <property type="protein sequence ID" value="GAH78836.1"/>
    <property type="molecule type" value="Genomic_DNA"/>
</dbReference>
<sequence length="67" mass="8122">MRKPRKFISFYWAIEKDEEFGWDFLFATPHIEVQRIPLGNTNDWHITINLLLFGLVIGWETKKKEKE</sequence>
<comment type="caution">
    <text evidence="1">The sequence shown here is derived from an EMBL/GenBank/DDBJ whole genome shotgun (WGS) entry which is preliminary data.</text>
</comment>
<name>X1I8T1_9ZZZZ</name>
<reference evidence="1" key="1">
    <citation type="journal article" date="2014" name="Front. Microbiol.">
        <title>High frequency of phylogenetically diverse reductive dehalogenase-homologous genes in deep subseafloor sedimentary metagenomes.</title>
        <authorList>
            <person name="Kawai M."/>
            <person name="Futagami T."/>
            <person name="Toyoda A."/>
            <person name="Takaki Y."/>
            <person name="Nishi S."/>
            <person name="Hori S."/>
            <person name="Arai W."/>
            <person name="Tsubouchi T."/>
            <person name="Morono Y."/>
            <person name="Uchiyama I."/>
            <person name="Ito T."/>
            <person name="Fujiyama A."/>
            <person name="Inagaki F."/>
            <person name="Takami H."/>
        </authorList>
    </citation>
    <scope>NUCLEOTIDE SEQUENCE</scope>
    <source>
        <strain evidence="1">Expedition CK06-06</strain>
    </source>
</reference>
<accession>X1I8T1</accession>
<evidence type="ECO:0000313" key="1">
    <source>
        <dbReference type="EMBL" id="GAH78836.1"/>
    </source>
</evidence>
<dbReference type="AlphaFoldDB" id="X1I8T1"/>
<protein>
    <submittedName>
        <fullName evidence="1">Uncharacterized protein</fullName>
    </submittedName>
</protein>
<organism evidence="1">
    <name type="scientific">marine sediment metagenome</name>
    <dbReference type="NCBI Taxonomy" id="412755"/>
    <lineage>
        <taxon>unclassified sequences</taxon>
        <taxon>metagenomes</taxon>
        <taxon>ecological metagenomes</taxon>
    </lineage>
</organism>
<proteinExistence type="predicted"/>
<gene>
    <name evidence="1" type="ORF">S03H2_64467</name>
</gene>